<evidence type="ECO:0000256" key="2">
    <source>
        <dbReference type="ARBA" id="ARBA00023125"/>
    </source>
</evidence>
<dbReference type="Gene3D" id="1.10.10.10">
    <property type="entry name" value="Winged helix-like DNA-binding domain superfamily/Winged helix DNA-binding domain"/>
    <property type="match status" value="1"/>
</dbReference>
<dbReference type="InterPro" id="IPR036390">
    <property type="entry name" value="WH_DNA-bd_sf"/>
</dbReference>
<keyword evidence="6" id="KW-1185">Reference proteome</keyword>
<accession>A0ABR8U8C3</accession>
<dbReference type="SMART" id="SM00345">
    <property type="entry name" value="HTH_GNTR"/>
    <property type="match status" value="1"/>
</dbReference>
<keyword evidence="1" id="KW-0805">Transcription regulation</keyword>
<protein>
    <submittedName>
        <fullName evidence="5">FadR family transcriptional regulator</fullName>
    </submittedName>
</protein>
<keyword evidence="3" id="KW-0804">Transcription</keyword>
<name>A0ABR8U8C3_9BACL</name>
<comment type="caution">
    <text evidence="5">The sequence shown here is derived from an EMBL/GenBank/DDBJ whole genome shotgun (WGS) entry which is preliminary data.</text>
</comment>
<dbReference type="InterPro" id="IPR036388">
    <property type="entry name" value="WH-like_DNA-bd_sf"/>
</dbReference>
<dbReference type="EMBL" id="JACSQN010000005">
    <property type="protein sequence ID" value="MBD7984282.1"/>
    <property type="molecule type" value="Genomic_DNA"/>
</dbReference>
<dbReference type="PROSITE" id="PS50949">
    <property type="entry name" value="HTH_GNTR"/>
    <property type="match status" value="1"/>
</dbReference>
<dbReference type="Pfam" id="PF00392">
    <property type="entry name" value="GntR"/>
    <property type="match status" value="1"/>
</dbReference>
<evidence type="ECO:0000313" key="6">
    <source>
        <dbReference type="Proteomes" id="UP000626786"/>
    </source>
</evidence>
<dbReference type="InterPro" id="IPR000524">
    <property type="entry name" value="Tscrpt_reg_HTH_GntR"/>
</dbReference>
<reference evidence="5 6" key="1">
    <citation type="submission" date="2020-08" db="EMBL/GenBank/DDBJ databases">
        <title>A Genomic Blueprint of the Chicken Gut Microbiome.</title>
        <authorList>
            <person name="Gilroy R."/>
            <person name="Ravi A."/>
            <person name="Getino M."/>
            <person name="Pursley I."/>
            <person name="Horton D.L."/>
            <person name="Alikhan N.-F."/>
            <person name="Baker D."/>
            <person name="Gharbi K."/>
            <person name="Hall N."/>
            <person name="Watson M."/>
            <person name="Adriaenssens E.M."/>
            <person name="Foster-Nyarko E."/>
            <person name="Jarju S."/>
            <person name="Secka A."/>
            <person name="Antonio M."/>
            <person name="Oren A."/>
            <person name="Chaudhuri R."/>
            <person name="La Ragione R.M."/>
            <person name="Hildebrand F."/>
            <person name="Pallen M.J."/>
        </authorList>
    </citation>
    <scope>NUCLEOTIDE SEQUENCE [LARGE SCALE GENOMIC DNA]</scope>
    <source>
        <strain evidence="5 6">Sa2YVA2</strain>
    </source>
</reference>
<dbReference type="PRINTS" id="PR00035">
    <property type="entry name" value="HTHGNTR"/>
</dbReference>
<evidence type="ECO:0000313" key="5">
    <source>
        <dbReference type="EMBL" id="MBD7984282.1"/>
    </source>
</evidence>
<evidence type="ECO:0000256" key="1">
    <source>
        <dbReference type="ARBA" id="ARBA00023015"/>
    </source>
</evidence>
<keyword evidence="2" id="KW-0238">DNA-binding</keyword>
<gene>
    <name evidence="5" type="ORF">H9649_06810</name>
</gene>
<dbReference type="PANTHER" id="PTHR43537">
    <property type="entry name" value="TRANSCRIPTIONAL REGULATOR, GNTR FAMILY"/>
    <property type="match status" value="1"/>
</dbReference>
<organism evidence="5 6">
    <name type="scientific">Sporosarcina quadrami</name>
    <dbReference type="NCBI Taxonomy" id="2762234"/>
    <lineage>
        <taxon>Bacteria</taxon>
        <taxon>Bacillati</taxon>
        <taxon>Bacillota</taxon>
        <taxon>Bacilli</taxon>
        <taxon>Bacillales</taxon>
        <taxon>Caryophanaceae</taxon>
        <taxon>Sporosarcina</taxon>
    </lineage>
</organism>
<dbReference type="CDD" id="cd07377">
    <property type="entry name" value="WHTH_GntR"/>
    <property type="match status" value="1"/>
</dbReference>
<dbReference type="RefSeq" id="WP_191693983.1">
    <property type="nucleotide sequence ID" value="NZ_JACSQN010000005.1"/>
</dbReference>
<dbReference type="SUPFAM" id="SSF46785">
    <property type="entry name" value="Winged helix' DNA-binding domain"/>
    <property type="match status" value="1"/>
</dbReference>
<sequence length="221" mass="25313">MQTTKPSSKMFLDIVEELKLMINAEGITVGDKLPSERVLAERLQVGRSTIREALRSLELLGLIETRRGEGTFLADFKKHQLVEVLSTFIMQQPNSAVDVKKTRVIHEKAAIEEICNDPVKRELPVWQSLIMIINDEGTVLREDIMREMIIATDNRLSLKIWFLLKQYSRVPYGEMTNENENGMLIALLENMISGHVVEAIVSYDRWIEVIEGEMNDDSRVV</sequence>
<feature type="domain" description="HTH gntR-type" evidence="4">
    <location>
        <begin position="8"/>
        <end position="76"/>
    </location>
</feature>
<dbReference type="Proteomes" id="UP000626786">
    <property type="component" value="Unassembled WGS sequence"/>
</dbReference>
<proteinExistence type="predicted"/>
<dbReference type="PANTHER" id="PTHR43537:SF54">
    <property type="entry name" value="TRANSCRIPTIONAL REGULATOR, GNTR FAMILY"/>
    <property type="match status" value="1"/>
</dbReference>
<evidence type="ECO:0000256" key="3">
    <source>
        <dbReference type="ARBA" id="ARBA00023163"/>
    </source>
</evidence>
<evidence type="ECO:0000259" key="4">
    <source>
        <dbReference type="PROSITE" id="PS50949"/>
    </source>
</evidence>